<protein>
    <submittedName>
        <fullName evidence="7">OLC1v1021019C1</fullName>
    </submittedName>
</protein>
<feature type="compositionally biased region" description="Low complexity" evidence="5">
    <location>
        <begin position="165"/>
        <end position="179"/>
    </location>
</feature>
<feature type="domain" description="Protein kinase" evidence="6">
    <location>
        <begin position="61"/>
        <end position="305"/>
    </location>
</feature>
<reference evidence="7" key="1">
    <citation type="submission" date="2023-03" db="EMBL/GenBank/DDBJ databases">
        <authorList>
            <person name="Julca I."/>
        </authorList>
    </citation>
    <scope>NUCLEOTIDE SEQUENCE</scope>
</reference>
<dbReference type="GO" id="GO:0005524">
    <property type="term" value="F:ATP binding"/>
    <property type="evidence" value="ECO:0007669"/>
    <property type="project" value="InterPro"/>
</dbReference>
<dbReference type="AlphaFoldDB" id="A0AAV1BW86"/>
<dbReference type="InterPro" id="IPR001245">
    <property type="entry name" value="Ser-Thr/Tyr_kinase_cat_dom"/>
</dbReference>
<name>A0AAV1BW86_OLDCO</name>
<keyword evidence="2" id="KW-0418">Kinase</keyword>
<keyword evidence="2" id="KW-0723">Serine/threonine-protein kinase</keyword>
<dbReference type="EMBL" id="CATKSE010000001">
    <property type="protein sequence ID" value="CAI9087053.1"/>
    <property type="molecule type" value="Genomic_DNA"/>
</dbReference>
<evidence type="ECO:0000256" key="2">
    <source>
        <dbReference type="ARBA" id="ARBA00022527"/>
    </source>
</evidence>
<organism evidence="7 8">
    <name type="scientific">Oldenlandia corymbosa var. corymbosa</name>
    <dbReference type="NCBI Taxonomy" id="529605"/>
    <lineage>
        <taxon>Eukaryota</taxon>
        <taxon>Viridiplantae</taxon>
        <taxon>Streptophyta</taxon>
        <taxon>Embryophyta</taxon>
        <taxon>Tracheophyta</taxon>
        <taxon>Spermatophyta</taxon>
        <taxon>Magnoliopsida</taxon>
        <taxon>eudicotyledons</taxon>
        <taxon>Gunneridae</taxon>
        <taxon>Pentapetalae</taxon>
        <taxon>asterids</taxon>
        <taxon>lamiids</taxon>
        <taxon>Gentianales</taxon>
        <taxon>Rubiaceae</taxon>
        <taxon>Rubioideae</taxon>
        <taxon>Spermacoceae</taxon>
        <taxon>Hedyotis-Oldenlandia complex</taxon>
        <taxon>Oldenlandia</taxon>
    </lineage>
</organism>
<dbReference type="Gene3D" id="1.10.510.10">
    <property type="entry name" value="Transferase(Phosphotransferase) domain 1"/>
    <property type="match status" value="2"/>
</dbReference>
<dbReference type="PANTHER" id="PTHR47985:SF22">
    <property type="entry name" value="PROTEIN KINASE DOMAIN-CONTAINING PROTEIN"/>
    <property type="match status" value="1"/>
</dbReference>
<dbReference type="Proteomes" id="UP001161247">
    <property type="component" value="Unassembled WGS sequence"/>
</dbReference>
<comment type="subcellular location">
    <subcellularLocation>
        <location evidence="1">Cell membrane</location>
        <topology evidence="1">Lipid-anchor</topology>
    </subcellularLocation>
</comment>
<dbReference type="InterPro" id="IPR011009">
    <property type="entry name" value="Kinase-like_dom_sf"/>
</dbReference>
<evidence type="ECO:0000256" key="5">
    <source>
        <dbReference type="SAM" id="MobiDB-lite"/>
    </source>
</evidence>
<evidence type="ECO:0000259" key="6">
    <source>
        <dbReference type="PROSITE" id="PS50011"/>
    </source>
</evidence>
<evidence type="ECO:0000313" key="7">
    <source>
        <dbReference type="EMBL" id="CAI9087053.1"/>
    </source>
</evidence>
<dbReference type="SUPFAM" id="SSF56112">
    <property type="entry name" value="Protein kinase-like (PK-like)"/>
    <property type="match status" value="1"/>
</dbReference>
<evidence type="ECO:0000256" key="3">
    <source>
        <dbReference type="ARBA" id="ARBA00023136"/>
    </source>
</evidence>
<sequence length="305" mass="33422">MAFLFTCFNTSLKLRRKKLNSQTLASSSSPPHPHQPHTPPDDDDKLILGTLTWNQIQSSTSNFSTIIASGGFSNVYLAYFPGLPLPAAVKLLSGSTDRLTRVFHQELLILKGLSHPHIVNLLGYCHHTEEGVLVFEYVPNGTLQEKLHGETKTSSSNKKTLLPPSQSHSHSSSSSKMMMMGSPGYTDPHYLWTGIVSKKNDIYSFGVVVLELITGMQALNPVSGERLTSVLRPILRDPSKIVQMVDARLPRFDLEEVTAMAAISAMCLCETPSLRPSASDIVNLMRNSNAFKFPSPDSLSTLAKG</sequence>
<dbReference type="GO" id="GO:0005886">
    <property type="term" value="C:plasma membrane"/>
    <property type="evidence" value="ECO:0007669"/>
    <property type="project" value="UniProtKB-SubCell"/>
</dbReference>
<dbReference type="PANTHER" id="PTHR47985">
    <property type="entry name" value="OS07G0668900 PROTEIN"/>
    <property type="match status" value="1"/>
</dbReference>
<dbReference type="InterPro" id="IPR000719">
    <property type="entry name" value="Prot_kinase_dom"/>
</dbReference>
<feature type="region of interest" description="Disordered" evidence="5">
    <location>
        <begin position="22"/>
        <end position="44"/>
    </location>
</feature>
<keyword evidence="3" id="KW-0472">Membrane</keyword>
<dbReference type="PROSITE" id="PS50011">
    <property type="entry name" value="PROTEIN_KINASE_DOM"/>
    <property type="match status" value="1"/>
</dbReference>
<dbReference type="Pfam" id="PF07714">
    <property type="entry name" value="PK_Tyr_Ser-Thr"/>
    <property type="match status" value="1"/>
</dbReference>
<keyword evidence="4" id="KW-0449">Lipoprotein</keyword>
<evidence type="ECO:0000256" key="4">
    <source>
        <dbReference type="ARBA" id="ARBA00023288"/>
    </source>
</evidence>
<accession>A0AAV1BW86</accession>
<comment type="caution">
    <text evidence="7">The sequence shown here is derived from an EMBL/GenBank/DDBJ whole genome shotgun (WGS) entry which is preliminary data.</text>
</comment>
<evidence type="ECO:0000313" key="8">
    <source>
        <dbReference type="Proteomes" id="UP001161247"/>
    </source>
</evidence>
<keyword evidence="2" id="KW-0808">Transferase</keyword>
<feature type="region of interest" description="Disordered" evidence="5">
    <location>
        <begin position="148"/>
        <end position="179"/>
    </location>
</feature>
<evidence type="ECO:0000256" key="1">
    <source>
        <dbReference type="ARBA" id="ARBA00004193"/>
    </source>
</evidence>
<keyword evidence="8" id="KW-1185">Reference proteome</keyword>
<proteinExistence type="predicted"/>
<gene>
    <name evidence="7" type="ORF">OLC1_LOCUS24988</name>
</gene>
<dbReference type="GO" id="GO:0004674">
    <property type="term" value="F:protein serine/threonine kinase activity"/>
    <property type="evidence" value="ECO:0007669"/>
    <property type="project" value="UniProtKB-KW"/>
</dbReference>